<evidence type="ECO:0000313" key="5">
    <source>
        <dbReference type="EMBL" id="AMW99290.1"/>
    </source>
</evidence>
<dbReference type="PROSITE" id="PS51257">
    <property type="entry name" value="PROKAR_LIPOPROTEIN"/>
    <property type="match status" value="1"/>
</dbReference>
<keyword evidence="1 3" id="KW-0732">Signal</keyword>
<accession>A0A143HCV4</accession>
<feature type="chain" id="PRO_5038355108" description="DUF5067 domain-containing protein" evidence="3">
    <location>
        <begin position="18"/>
        <end position="192"/>
    </location>
</feature>
<protein>
    <recommendedName>
        <fullName evidence="4">DUF5067 domain-containing protein</fullName>
    </recommendedName>
</protein>
<dbReference type="InterPro" id="IPR031989">
    <property type="entry name" value="DUF5067"/>
</dbReference>
<dbReference type="RefSeq" id="WP_066787923.1">
    <property type="nucleotide sequence ID" value="NZ_CP014806.1"/>
</dbReference>
<dbReference type="AlphaFoldDB" id="A0A143HCV4"/>
<reference evidence="6" key="2">
    <citation type="submission" date="2016-03" db="EMBL/GenBank/DDBJ databases">
        <authorList>
            <person name="Ploux O."/>
        </authorList>
    </citation>
    <scope>NUCLEOTIDE SEQUENCE [LARGE SCALE GENOMIC DNA]</scope>
    <source>
        <strain evidence="6">PP9</strain>
    </source>
</reference>
<dbReference type="InterPro" id="IPR029050">
    <property type="entry name" value="Immunoprotect_excell_Ig-like"/>
</dbReference>
<dbReference type="KEGG" id="rst:ATY39_07320"/>
<evidence type="ECO:0000259" key="4">
    <source>
        <dbReference type="Pfam" id="PF16729"/>
    </source>
</evidence>
<dbReference type="Gene3D" id="2.60.40.1240">
    <property type="match status" value="1"/>
</dbReference>
<keyword evidence="6" id="KW-1185">Reference proteome</keyword>
<evidence type="ECO:0000256" key="3">
    <source>
        <dbReference type="SAM" id="SignalP"/>
    </source>
</evidence>
<organism evidence="5 6">
    <name type="scientific">Rummeliibacillus stabekisii</name>
    <dbReference type="NCBI Taxonomy" id="241244"/>
    <lineage>
        <taxon>Bacteria</taxon>
        <taxon>Bacillati</taxon>
        <taxon>Bacillota</taxon>
        <taxon>Bacilli</taxon>
        <taxon>Bacillales</taxon>
        <taxon>Caryophanaceae</taxon>
        <taxon>Rummeliibacillus</taxon>
    </lineage>
</organism>
<sequence>MKKILTSIILLSALIVAGCGNNTGSETKEQNKSAAEKTTVDAPKPTSTFKNGVLETNNYTLKITKSEIIKSPMENKPGLFITYELTNNTDDTNVVPNDTLLNLVPSQENDTSKVELEGNYYFLDAFGDEDDTETYNKMVDLDNASANELLPGKTVKFVEAYGLDNDTHPVVFTGVDADTLSEIGTYKVELKK</sequence>
<feature type="compositionally biased region" description="Basic and acidic residues" evidence="2">
    <location>
        <begin position="26"/>
        <end position="39"/>
    </location>
</feature>
<feature type="domain" description="DUF5067" evidence="4">
    <location>
        <begin position="36"/>
        <end position="174"/>
    </location>
</feature>
<feature type="region of interest" description="Disordered" evidence="2">
    <location>
        <begin position="24"/>
        <end position="48"/>
    </location>
</feature>
<evidence type="ECO:0000256" key="1">
    <source>
        <dbReference type="ARBA" id="ARBA00022729"/>
    </source>
</evidence>
<feature type="signal peptide" evidence="3">
    <location>
        <begin position="1"/>
        <end position="17"/>
    </location>
</feature>
<evidence type="ECO:0000256" key="2">
    <source>
        <dbReference type="SAM" id="MobiDB-lite"/>
    </source>
</evidence>
<dbReference type="OrthoDB" id="2298506at2"/>
<reference evidence="5 6" key="1">
    <citation type="journal article" date="2016" name="Genome Announc.">
        <title>Whole-Genome Sequence of Rummeliibacillus stabekisii Strain PP9 Isolated from Antarctic Soil.</title>
        <authorList>
            <person name="da Mota F.F."/>
            <person name="Vollu R.E."/>
            <person name="Jurelevicius D."/>
            <person name="Seldin L."/>
        </authorList>
    </citation>
    <scope>NUCLEOTIDE SEQUENCE [LARGE SCALE GENOMIC DNA]</scope>
    <source>
        <strain evidence="5 6">PP9</strain>
    </source>
</reference>
<dbReference type="Pfam" id="PF16729">
    <property type="entry name" value="DUF5067"/>
    <property type="match status" value="1"/>
</dbReference>
<name>A0A143HCV4_9BACL</name>
<dbReference type="EMBL" id="CP014806">
    <property type="protein sequence ID" value="AMW99290.1"/>
    <property type="molecule type" value="Genomic_DNA"/>
</dbReference>
<dbReference type="Proteomes" id="UP000076021">
    <property type="component" value="Chromosome"/>
</dbReference>
<evidence type="ECO:0000313" key="6">
    <source>
        <dbReference type="Proteomes" id="UP000076021"/>
    </source>
</evidence>
<proteinExistence type="predicted"/>
<gene>
    <name evidence="5" type="ORF">ATY39_07320</name>
</gene>